<sequence length="32" mass="3442">MLHYSTGAQALKGIHAQLKARGLGLVVARPKR</sequence>
<dbReference type="RefSeq" id="WP_164655342.1">
    <property type="nucleotide sequence ID" value="NZ_JAAIJR010000090.1"/>
</dbReference>
<proteinExistence type="predicted"/>
<evidence type="ECO:0000313" key="1">
    <source>
        <dbReference type="EMBL" id="NEX22245.1"/>
    </source>
</evidence>
<dbReference type="AlphaFoldDB" id="A0A6P1E3I4"/>
<accession>A0A6P1E3I4</accession>
<comment type="caution">
    <text evidence="1">The sequence shown here is derived from an EMBL/GenBank/DDBJ whole genome shotgun (WGS) entry which is preliminary data.</text>
</comment>
<organism evidence="1 2">
    <name type="scientific">Thiorhodococcus mannitoliphagus</name>
    <dbReference type="NCBI Taxonomy" id="329406"/>
    <lineage>
        <taxon>Bacteria</taxon>
        <taxon>Pseudomonadati</taxon>
        <taxon>Pseudomonadota</taxon>
        <taxon>Gammaproteobacteria</taxon>
        <taxon>Chromatiales</taxon>
        <taxon>Chromatiaceae</taxon>
        <taxon>Thiorhodococcus</taxon>
    </lineage>
</organism>
<reference evidence="1 2" key="2">
    <citation type="submission" date="2020-02" db="EMBL/GenBank/DDBJ databases">
        <title>Genome sequences of Thiorhodococcus mannitoliphagus and Thiorhodococcus minor, purple sulfur photosynthetic bacteria in the gammaproteobacterial family, Chromatiaceae.</title>
        <authorList>
            <person name="Aviles F.A."/>
            <person name="Meyer T.E."/>
            <person name="Kyndt J.A."/>
        </authorList>
    </citation>
    <scope>NUCLEOTIDE SEQUENCE [LARGE SCALE GENOMIC DNA]</scope>
    <source>
        <strain evidence="1 2">DSM 18266</strain>
    </source>
</reference>
<reference evidence="2" key="1">
    <citation type="journal article" date="2020" name="Microbiol. Resour. Announc.">
        <title>Draft Genome Sequences of Thiorhodococcus mannitoliphagus and Thiorhodococcus minor, Purple Sulfur Photosynthetic Bacteria in the Gammaproteobacterial Family Chromatiaceae.</title>
        <authorList>
            <person name="Aviles F.A."/>
            <person name="Meyer T.E."/>
            <person name="Kyndt J.A."/>
        </authorList>
    </citation>
    <scope>NUCLEOTIDE SEQUENCE [LARGE SCALE GENOMIC DNA]</scope>
    <source>
        <strain evidence="2">DSM 18266</strain>
    </source>
</reference>
<evidence type="ECO:0000313" key="2">
    <source>
        <dbReference type="Proteomes" id="UP000471640"/>
    </source>
</evidence>
<name>A0A6P1E3I4_9GAMM</name>
<protein>
    <submittedName>
        <fullName evidence="1">M15 family metallopeptidase</fullName>
    </submittedName>
</protein>
<dbReference type="EMBL" id="JAAIJR010000090">
    <property type="protein sequence ID" value="NEX22245.1"/>
    <property type="molecule type" value="Genomic_DNA"/>
</dbReference>
<gene>
    <name evidence="1" type="ORF">G3480_18365</name>
</gene>
<dbReference type="Proteomes" id="UP000471640">
    <property type="component" value="Unassembled WGS sequence"/>
</dbReference>
<keyword evidence="2" id="KW-1185">Reference proteome</keyword>